<dbReference type="Proteomes" id="UP000054815">
    <property type="component" value="Unassembled WGS sequence"/>
</dbReference>
<feature type="region of interest" description="Disordered" evidence="1">
    <location>
        <begin position="1"/>
        <end position="25"/>
    </location>
</feature>
<protein>
    <submittedName>
        <fullName evidence="2">Uncharacterized protein</fullName>
    </submittedName>
</protein>
<proteinExistence type="predicted"/>
<comment type="caution">
    <text evidence="2">The sequence shown here is derived from an EMBL/GenBank/DDBJ whole genome shotgun (WGS) entry which is preliminary data.</text>
</comment>
<dbReference type="EMBL" id="JYDU01000015">
    <property type="protein sequence ID" value="KRX99407.1"/>
    <property type="molecule type" value="Genomic_DNA"/>
</dbReference>
<reference evidence="2 3" key="1">
    <citation type="submission" date="2015-01" db="EMBL/GenBank/DDBJ databases">
        <title>Evolution of Trichinella species and genotypes.</title>
        <authorList>
            <person name="Korhonen P.K."/>
            <person name="Edoardo P."/>
            <person name="Giuseppe L.R."/>
            <person name="Gasser R.B."/>
        </authorList>
    </citation>
    <scope>NUCLEOTIDE SEQUENCE [LARGE SCALE GENOMIC DNA]</scope>
    <source>
        <strain evidence="2">ISS141</strain>
    </source>
</reference>
<evidence type="ECO:0000256" key="1">
    <source>
        <dbReference type="SAM" id="MobiDB-lite"/>
    </source>
</evidence>
<dbReference type="AlphaFoldDB" id="A0A0V0YGQ7"/>
<accession>A0A0V0YGQ7</accession>
<evidence type="ECO:0000313" key="2">
    <source>
        <dbReference type="EMBL" id="KRX99407.1"/>
    </source>
</evidence>
<name>A0A0V0YGQ7_TRIPS</name>
<evidence type="ECO:0000313" key="3">
    <source>
        <dbReference type="Proteomes" id="UP000054815"/>
    </source>
</evidence>
<sequence>MHQDVMIPTPSMPLPSGTHVSRPPQSHRTVVCAGIGQMLCGINPSVNQWRRIHWEPSLE</sequence>
<organism evidence="2 3">
    <name type="scientific">Trichinella pseudospiralis</name>
    <name type="common">Parasitic roundworm</name>
    <dbReference type="NCBI Taxonomy" id="6337"/>
    <lineage>
        <taxon>Eukaryota</taxon>
        <taxon>Metazoa</taxon>
        <taxon>Ecdysozoa</taxon>
        <taxon>Nematoda</taxon>
        <taxon>Enoplea</taxon>
        <taxon>Dorylaimia</taxon>
        <taxon>Trichinellida</taxon>
        <taxon>Trichinellidae</taxon>
        <taxon>Trichinella</taxon>
    </lineage>
</organism>
<gene>
    <name evidence="2" type="ORF">T4E_10231</name>
</gene>